<accession>A0A9P4M493</accession>
<name>A0A9P4M493_9PEZI</name>
<reference evidence="1" key="1">
    <citation type="journal article" date="2020" name="Stud. Mycol.">
        <title>101 Dothideomycetes genomes: a test case for predicting lifestyles and emergence of pathogens.</title>
        <authorList>
            <person name="Haridas S."/>
            <person name="Albert R."/>
            <person name="Binder M."/>
            <person name="Bloem J."/>
            <person name="Labutti K."/>
            <person name="Salamov A."/>
            <person name="Andreopoulos B."/>
            <person name="Baker S."/>
            <person name="Barry K."/>
            <person name="Bills G."/>
            <person name="Bluhm B."/>
            <person name="Cannon C."/>
            <person name="Castanera R."/>
            <person name="Culley D."/>
            <person name="Daum C."/>
            <person name="Ezra D."/>
            <person name="Gonzalez J."/>
            <person name="Henrissat B."/>
            <person name="Kuo A."/>
            <person name="Liang C."/>
            <person name="Lipzen A."/>
            <person name="Lutzoni F."/>
            <person name="Magnuson J."/>
            <person name="Mondo S."/>
            <person name="Nolan M."/>
            <person name="Ohm R."/>
            <person name="Pangilinan J."/>
            <person name="Park H.-J."/>
            <person name="Ramirez L."/>
            <person name="Alfaro M."/>
            <person name="Sun H."/>
            <person name="Tritt A."/>
            <person name="Yoshinaga Y."/>
            <person name="Zwiers L.-H."/>
            <person name="Turgeon B."/>
            <person name="Goodwin S."/>
            <person name="Spatafora J."/>
            <person name="Crous P."/>
            <person name="Grigoriev I."/>
        </authorList>
    </citation>
    <scope>NUCLEOTIDE SEQUENCE</scope>
    <source>
        <strain evidence="1">CBS 133067</strain>
    </source>
</reference>
<sequence>MATATSLTTALARFTRGGLVRKIMAPPNEKRSQTGRGTFPFLSLPAELRNMVYFYYHESPVIWVKDTKSRIPGQPLPDTLLSNVFSLCCINRQIRQEALDYLFSTKTVMLEQRLFPQLRDTLPLEARNALTSLKIHQFDLRYVWSKSGEKIEYYNPKRVTHRCWRLPLTTQYPRLKSIEVRLARKRTCLMHVAGKIASRARGRHSHKRLKIGELIEAPGMKWLRGNRGLNYFKFNAIGPTCKKCWVAQRGKCEQLLAELDVLVRAEVVS</sequence>
<comment type="caution">
    <text evidence="1">The sequence shown here is derived from an EMBL/GenBank/DDBJ whole genome shotgun (WGS) entry which is preliminary data.</text>
</comment>
<gene>
    <name evidence="1" type="ORF">NA57DRAFT_80483</name>
</gene>
<dbReference type="PANTHER" id="PTHR42085">
    <property type="entry name" value="F-BOX DOMAIN-CONTAINING PROTEIN"/>
    <property type="match status" value="1"/>
</dbReference>
<dbReference type="EMBL" id="ML978135">
    <property type="protein sequence ID" value="KAF2094062.1"/>
    <property type="molecule type" value="Genomic_DNA"/>
</dbReference>
<dbReference type="PANTHER" id="PTHR42085:SF1">
    <property type="entry name" value="F-BOX DOMAIN-CONTAINING PROTEIN"/>
    <property type="match status" value="1"/>
</dbReference>
<dbReference type="AlphaFoldDB" id="A0A9P4M493"/>
<evidence type="ECO:0000313" key="2">
    <source>
        <dbReference type="Proteomes" id="UP000799772"/>
    </source>
</evidence>
<dbReference type="Proteomes" id="UP000799772">
    <property type="component" value="Unassembled WGS sequence"/>
</dbReference>
<evidence type="ECO:0000313" key="1">
    <source>
        <dbReference type="EMBL" id="KAF2094062.1"/>
    </source>
</evidence>
<organism evidence="1 2">
    <name type="scientific">Rhizodiscina lignyota</name>
    <dbReference type="NCBI Taxonomy" id="1504668"/>
    <lineage>
        <taxon>Eukaryota</taxon>
        <taxon>Fungi</taxon>
        <taxon>Dikarya</taxon>
        <taxon>Ascomycota</taxon>
        <taxon>Pezizomycotina</taxon>
        <taxon>Dothideomycetes</taxon>
        <taxon>Pleosporomycetidae</taxon>
        <taxon>Aulographales</taxon>
        <taxon>Rhizodiscinaceae</taxon>
        <taxon>Rhizodiscina</taxon>
    </lineage>
</organism>
<evidence type="ECO:0008006" key="3">
    <source>
        <dbReference type="Google" id="ProtNLM"/>
    </source>
</evidence>
<keyword evidence="2" id="KW-1185">Reference proteome</keyword>
<protein>
    <recommendedName>
        <fullName evidence="3">F-box domain-containing protein</fullName>
    </recommendedName>
</protein>
<dbReference type="InterPro" id="IPR038883">
    <property type="entry name" value="AN11006-like"/>
</dbReference>
<dbReference type="OrthoDB" id="5372935at2759"/>
<proteinExistence type="predicted"/>